<keyword evidence="4" id="KW-0560">Oxidoreductase</keyword>
<evidence type="ECO:0000256" key="1">
    <source>
        <dbReference type="ARBA" id="ARBA00001974"/>
    </source>
</evidence>
<accession>A0ABU4HS32</accession>
<dbReference type="SUPFAM" id="SSF55424">
    <property type="entry name" value="FAD/NAD-linked reductases, dimerisation (C-terminal) domain"/>
    <property type="match status" value="1"/>
</dbReference>
<evidence type="ECO:0000256" key="2">
    <source>
        <dbReference type="ARBA" id="ARBA00022630"/>
    </source>
</evidence>
<dbReference type="PROSITE" id="PS51257">
    <property type="entry name" value="PROKAR_LIPOPROTEIN"/>
    <property type="match status" value="1"/>
</dbReference>
<evidence type="ECO:0000256" key="3">
    <source>
        <dbReference type="ARBA" id="ARBA00022827"/>
    </source>
</evidence>
<comment type="cofactor">
    <cofactor evidence="1">
        <name>FAD</name>
        <dbReference type="ChEBI" id="CHEBI:57692"/>
    </cofactor>
</comment>
<dbReference type="InterPro" id="IPR050446">
    <property type="entry name" value="FAD-oxidoreductase/Apoptosis"/>
</dbReference>
<proteinExistence type="predicted"/>
<evidence type="ECO:0000256" key="4">
    <source>
        <dbReference type="ARBA" id="ARBA00023002"/>
    </source>
</evidence>
<dbReference type="Pfam" id="PF07992">
    <property type="entry name" value="Pyr_redox_2"/>
    <property type="match status" value="1"/>
</dbReference>
<sequence>MADRHVAHLLIGGGLASASCARWLREGGAEGEILLVGREPDPPYDRPPLSKEYLRGDAAREDAFYRPESWYEEQRIELLQRTSVMKLDTEAREAKLSTKEVVSFDSALVATGANVRRLNVDGAQLEGISYLRAFGNSEQIRAEAAGRQIVLIGGSYIGCEVAATLTQLGAQCTIVMQEEVALSRTFGLEAGRFFQSRLEDHGIRFVGGDALERFEGAERVERVVTSGGLSLDAEAVVIGAGVTPDVMLARSAGLTLDEELGGIACDERLRTSARGIWAAGDVAAYDSVIHGRRIRVEHWDVALQQGKTVARSMLGEDVVHDVVPYFFSDLADWASLEYVGPAARWDREIVRGSYESGEFSIWYLDGGRVAGALSVGRSADLDDARRLITAGVTLDDDELARLGDAATDLAQVGPAQG</sequence>
<dbReference type="InterPro" id="IPR036188">
    <property type="entry name" value="FAD/NAD-bd_sf"/>
</dbReference>
<gene>
    <name evidence="7" type="ORF">R7226_14170</name>
</gene>
<dbReference type="Gene3D" id="3.50.50.60">
    <property type="entry name" value="FAD/NAD(P)-binding domain"/>
    <property type="match status" value="2"/>
</dbReference>
<organism evidence="7 8">
    <name type="scientific">Conexibacter stalactiti</name>
    <dbReference type="NCBI Taxonomy" id="1940611"/>
    <lineage>
        <taxon>Bacteria</taxon>
        <taxon>Bacillati</taxon>
        <taxon>Actinomycetota</taxon>
        <taxon>Thermoleophilia</taxon>
        <taxon>Solirubrobacterales</taxon>
        <taxon>Conexibacteraceae</taxon>
        <taxon>Conexibacter</taxon>
    </lineage>
</organism>
<dbReference type="PRINTS" id="PR00411">
    <property type="entry name" value="PNDRDTASEI"/>
</dbReference>
<dbReference type="PANTHER" id="PTHR43557:SF2">
    <property type="entry name" value="RIESKE DOMAIN-CONTAINING PROTEIN-RELATED"/>
    <property type="match status" value="1"/>
</dbReference>
<dbReference type="RefSeq" id="WP_318597829.1">
    <property type="nucleotide sequence ID" value="NZ_JAWSTH010000034.1"/>
</dbReference>
<dbReference type="InterPro" id="IPR028202">
    <property type="entry name" value="Reductase_C"/>
</dbReference>
<dbReference type="EMBL" id="JAWSTH010000034">
    <property type="protein sequence ID" value="MDW5595492.1"/>
    <property type="molecule type" value="Genomic_DNA"/>
</dbReference>
<protein>
    <submittedName>
        <fullName evidence="7">FAD-dependent oxidoreductase</fullName>
    </submittedName>
</protein>
<dbReference type="PRINTS" id="PR00368">
    <property type="entry name" value="FADPNR"/>
</dbReference>
<keyword evidence="2" id="KW-0285">Flavoprotein</keyword>
<keyword evidence="8" id="KW-1185">Reference proteome</keyword>
<evidence type="ECO:0000313" key="7">
    <source>
        <dbReference type="EMBL" id="MDW5595492.1"/>
    </source>
</evidence>
<name>A0ABU4HS32_9ACTN</name>
<feature type="domain" description="FAD/NAD(P)-binding" evidence="5">
    <location>
        <begin position="9"/>
        <end position="306"/>
    </location>
</feature>
<evidence type="ECO:0000313" key="8">
    <source>
        <dbReference type="Proteomes" id="UP001284601"/>
    </source>
</evidence>
<dbReference type="InterPro" id="IPR023753">
    <property type="entry name" value="FAD/NAD-binding_dom"/>
</dbReference>
<dbReference type="SUPFAM" id="SSF51905">
    <property type="entry name" value="FAD/NAD(P)-binding domain"/>
    <property type="match status" value="1"/>
</dbReference>
<dbReference type="Proteomes" id="UP001284601">
    <property type="component" value="Unassembled WGS sequence"/>
</dbReference>
<evidence type="ECO:0000259" key="5">
    <source>
        <dbReference type="Pfam" id="PF07992"/>
    </source>
</evidence>
<keyword evidence="3" id="KW-0274">FAD</keyword>
<dbReference type="PANTHER" id="PTHR43557">
    <property type="entry name" value="APOPTOSIS-INDUCING FACTOR 1"/>
    <property type="match status" value="1"/>
</dbReference>
<comment type="caution">
    <text evidence="7">The sequence shown here is derived from an EMBL/GenBank/DDBJ whole genome shotgun (WGS) entry which is preliminary data.</text>
</comment>
<dbReference type="InterPro" id="IPR016156">
    <property type="entry name" value="FAD/NAD-linked_Rdtase_dimer_sf"/>
</dbReference>
<reference evidence="8" key="1">
    <citation type="submission" date="2023-07" db="EMBL/GenBank/DDBJ databases">
        <title>Conexibacter stalactiti sp. nov., isolated from stalactites in a lava cave and emended description of the genus Conexibacter.</title>
        <authorList>
            <person name="Lee S.D."/>
        </authorList>
    </citation>
    <scope>NUCLEOTIDE SEQUENCE [LARGE SCALE GENOMIC DNA]</scope>
    <source>
        <strain evidence="8">KCTC 39840</strain>
    </source>
</reference>
<dbReference type="Pfam" id="PF14759">
    <property type="entry name" value="Reductase_C"/>
    <property type="match status" value="1"/>
</dbReference>
<dbReference type="Gene3D" id="3.30.390.30">
    <property type="match status" value="1"/>
</dbReference>
<evidence type="ECO:0000259" key="6">
    <source>
        <dbReference type="Pfam" id="PF14759"/>
    </source>
</evidence>
<feature type="domain" description="Reductase C-terminal" evidence="6">
    <location>
        <begin position="325"/>
        <end position="411"/>
    </location>
</feature>